<evidence type="ECO:0000256" key="1">
    <source>
        <dbReference type="SAM" id="MobiDB-lite"/>
    </source>
</evidence>
<dbReference type="AlphaFoldDB" id="A0A934RG08"/>
<feature type="region of interest" description="Disordered" evidence="1">
    <location>
        <begin position="1"/>
        <end position="32"/>
    </location>
</feature>
<gene>
    <name evidence="2" type="ORF">JIN81_17820</name>
</gene>
<evidence type="ECO:0000313" key="2">
    <source>
        <dbReference type="EMBL" id="MBK1828898.1"/>
    </source>
</evidence>
<accession>A0A934RG08</accession>
<dbReference type="EMBL" id="JAENII010000020">
    <property type="protein sequence ID" value="MBK1828898.1"/>
    <property type="molecule type" value="Genomic_DNA"/>
</dbReference>
<comment type="caution">
    <text evidence="2">The sequence shown here is derived from an EMBL/GenBank/DDBJ whole genome shotgun (WGS) entry which is preliminary data.</text>
</comment>
<dbReference type="InterPro" id="IPR016024">
    <property type="entry name" value="ARM-type_fold"/>
</dbReference>
<evidence type="ECO:0000313" key="3">
    <source>
        <dbReference type="Proteomes" id="UP000658278"/>
    </source>
</evidence>
<protein>
    <submittedName>
        <fullName evidence="2">HEAT repeat domain-containing protein</fullName>
    </submittedName>
</protein>
<sequence>MDAATRALTEQLSDSKSAKRRSAAKKLRKSGDPDAGPALLVVLRKELEDPRTWETQYQMIMALGHGGHSAALEFFEALSREGRVEMVQVAIGDALFRLSGGGNGDLRKAVEFVDRAAPELIHGAFQAMAMERVIPCDVTQAQRVVDYGCSLELGQNDWAVIWLLRAIPGWPQSLVEPLLRHWSTVSFADQQQIHGAVELARRQKYFKWSPL</sequence>
<dbReference type="InterPro" id="IPR011989">
    <property type="entry name" value="ARM-like"/>
</dbReference>
<dbReference type="RefSeq" id="WP_200283169.1">
    <property type="nucleotide sequence ID" value="NZ_JAENII010000020.1"/>
</dbReference>
<dbReference type="Proteomes" id="UP000658278">
    <property type="component" value="Unassembled WGS sequence"/>
</dbReference>
<dbReference type="Gene3D" id="1.25.10.10">
    <property type="entry name" value="Leucine-rich Repeat Variant"/>
    <property type="match status" value="1"/>
</dbReference>
<proteinExistence type="predicted"/>
<name>A0A934RG08_9BACT</name>
<keyword evidence="3" id="KW-1185">Reference proteome</keyword>
<dbReference type="SUPFAM" id="SSF48371">
    <property type="entry name" value="ARM repeat"/>
    <property type="match status" value="1"/>
</dbReference>
<reference evidence="2" key="1">
    <citation type="submission" date="2021-01" db="EMBL/GenBank/DDBJ databases">
        <title>Modified the classification status of verrucomicrobia.</title>
        <authorList>
            <person name="Feng X."/>
        </authorList>
    </citation>
    <scope>NUCLEOTIDE SEQUENCE</scope>
    <source>
        <strain evidence="2">KCTC 22201</strain>
    </source>
</reference>
<organism evidence="2 3">
    <name type="scientific">Haloferula rosea</name>
    <dbReference type="NCBI Taxonomy" id="490093"/>
    <lineage>
        <taxon>Bacteria</taxon>
        <taxon>Pseudomonadati</taxon>
        <taxon>Verrucomicrobiota</taxon>
        <taxon>Verrucomicrobiia</taxon>
        <taxon>Verrucomicrobiales</taxon>
        <taxon>Verrucomicrobiaceae</taxon>
        <taxon>Haloferula</taxon>
    </lineage>
</organism>
<feature type="compositionally biased region" description="Basic residues" evidence="1">
    <location>
        <begin position="18"/>
        <end position="28"/>
    </location>
</feature>